<name>A0A5C5SC67_9STRE</name>
<feature type="transmembrane region" description="Helical" evidence="5">
    <location>
        <begin position="39"/>
        <end position="63"/>
    </location>
</feature>
<protein>
    <recommendedName>
        <fullName evidence="5">UPF0397 protein FRX57_04340</fullName>
    </recommendedName>
</protein>
<evidence type="ECO:0000256" key="4">
    <source>
        <dbReference type="ARBA" id="ARBA00023136"/>
    </source>
</evidence>
<accession>A0A5C5SC67</accession>
<keyword evidence="7" id="KW-1185">Reference proteome</keyword>
<keyword evidence="4 5" id="KW-0472">Membrane</keyword>
<gene>
    <name evidence="6" type="ORF">FRX57_04340</name>
</gene>
<feature type="transmembrane region" description="Helical" evidence="5">
    <location>
        <begin position="6"/>
        <end position="27"/>
    </location>
</feature>
<dbReference type="NCBIfam" id="NF010182">
    <property type="entry name" value="PRK13661.1"/>
    <property type="match status" value="1"/>
</dbReference>
<comment type="similarity">
    <text evidence="5">Belongs to the UPF0397 family.</text>
</comment>
<feature type="transmembrane region" description="Helical" evidence="5">
    <location>
        <begin position="75"/>
        <end position="96"/>
    </location>
</feature>
<dbReference type="OrthoDB" id="4550662at2"/>
<dbReference type="InterPro" id="IPR009825">
    <property type="entry name" value="ECF_substrate-spec-like"/>
</dbReference>
<dbReference type="EMBL" id="VOHL01000002">
    <property type="protein sequence ID" value="TWS98164.1"/>
    <property type="molecule type" value="Genomic_DNA"/>
</dbReference>
<comment type="caution">
    <text evidence="6">The sequence shown here is derived from an EMBL/GenBank/DDBJ whole genome shotgun (WGS) entry which is preliminary data.</text>
</comment>
<keyword evidence="3 5" id="KW-1133">Transmembrane helix</keyword>
<feature type="transmembrane region" description="Helical" evidence="5">
    <location>
        <begin position="108"/>
        <end position="126"/>
    </location>
</feature>
<reference evidence="6 7" key="1">
    <citation type="submission" date="2019-08" db="EMBL/GenBank/DDBJ databases">
        <authorList>
            <person name="Lei W."/>
        </authorList>
    </citation>
    <scope>NUCLEOTIDE SEQUENCE [LARGE SCALE GENOMIC DNA]</scope>
    <source>
        <strain evidence="6 7">CCUG 66496</strain>
    </source>
</reference>
<dbReference type="PANTHER" id="PTHR37815:SF3">
    <property type="entry name" value="UPF0397 PROTEIN SPR0429"/>
    <property type="match status" value="1"/>
</dbReference>
<dbReference type="Gene3D" id="1.10.1760.20">
    <property type="match status" value="1"/>
</dbReference>
<evidence type="ECO:0000256" key="5">
    <source>
        <dbReference type="HAMAP-Rule" id="MF_01572"/>
    </source>
</evidence>
<evidence type="ECO:0000256" key="1">
    <source>
        <dbReference type="ARBA" id="ARBA00022475"/>
    </source>
</evidence>
<keyword evidence="1 5" id="KW-1003">Cell membrane</keyword>
<evidence type="ECO:0000313" key="6">
    <source>
        <dbReference type="EMBL" id="TWS98164.1"/>
    </source>
</evidence>
<organism evidence="6 7">
    <name type="scientific">Streptococcus cuniculipharyngis</name>
    <dbReference type="NCBI Taxonomy" id="1562651"/>
    <lineage>
        <taxon>Bacteria</taxon>
        <taxon>Bacillati</taxon>
        <taxon>Bacillota</taxon>
        <taxon>Bacilli</taxon>
        <taxon>Lactobacillales</taxon>
        <taxon>Streptococcaceae</taxon>
        <taxon>Streptococcus</taxon>
    </lineage>
</organism>
<dbReference type="GO" id="GO:0005886">
    <property type="term" value="C:plasma membrane"/>
    <property type="evidence" value="ECO:0007669"/>
    <property type="project" value="UniProtKB-SubCell"/>
</dbReference>
<proteinExistence type="inferred from homology"/>
<keyword evidence="2 5" id="KW-0812">Transmembrane</keyword>
<evidence type="ECO:0000313" key="7">
    <source>
        <dbReference type="Proteomes" id="UP000317430"/>
    </source>
</evidence>
<dbReference type="AlphaFoldDB" id="A0A5C5SC67"/>
<dbReference type="RefSeq" id="WP_146567069.1">
    <property type="nucleotide sequence ID" value="NZ_VOHL01000002.1"/>
</dbReference>
<dbReference type="Pfam" id="PF07155">
    <property type="entry name" value="ECF-ribofla_trS"/>
    <property type="match status" value="1"/>
</dbReference>
<dbReference type="PANTHER" id="PTHR37815">
    <property type="entry name" value="UPF0397 PROTEIN BC_2624-RELATED"/>
    <property type="match status" value="1"/>
</dbReference>
<evidence type="ECO:0000256" key="2">
    <source>
        <dbReference type="ARBA" id="ARBA00022692"/>
    </source>
</evidence>
<comment type="subcellular location">
    <subcellularLocation>
        <location evidence="5">Cell membrane</location>
        <topology evidence="5">Multi-pass membrane protein</topology>
    </subcellularLocation>
</comment>
<evidence type="ECO:0000256" key="3">
    <source>
        <dbReference type="ARBA" id="ARBA00022989"/>
    </source>
</evidence>
<dbReference type="InterPro" id="IPR022914">
    <property type="entry name" value="UPF0397"/>
</dbReference>
<feature type="transmembrane region" description="Helical" evidence="5">
    <location>
        <begin position="146"/>
        <end position="169"/>
    </location>
</feature>
<sequence length="181" mass="19511">MKDHSIKKVVATGIGAALFFVVGYFINIPVPVPNTSIQLQYAVLALFGLIYGPSVGFFAGFIGHTIKDMTQYGPWWTWILVSGLLGLGFGLLRRVLPLGSGKLTTKDYITFNVAQVLMNIVGWGLLAPTLDILFYQEPVAKVYVQGLWSAGVNSLTVGIGGSLLLALYVKTRTQAGSLSKD</sequence>
<dbReference type="HAMAP" id="MF_01572">
    <property type="entry name" value="UPF0397"/>
    <property type="match status" value="1"/>
</dbReference>
<dbReference type="Proteomes" id="UP000317430">
    <property type="component" value="Unassembled WGS sequence"/>
</dbReference>